<gene>
    <name evidence="2" type="ORF">NDU88_001304</name>
</gene>
<feature type="region of interest" description="Disordered" evidence="1">
    <location>
        <begin position="43"/>
        <end position="146"/>
    </location>
</feature>
<dbReference type="EMBL" id="JANPWB010000009">
    <property type="protein sequence ID" value="KAJ1148469.1"/>
    <property type="molecule type" value="Genomic_DNA"/>
</dbReference>
<feature type="non-terminal residue" evidence="2">
    <location>
        <position position="146"/>
    </location>
</feature>
<name>A0AAV7R6N9_PLEWA</name>
<proteinExistence type="predicted"/>
<feature type="compositionally biased region" description="Basic residues" evidence="1">
    <location>
        <begin position="75"/>
        <end position="86"/>
    </location>
</feature>
<protein>
    <submittedName>
        <fullName evidence="2">Uncharacterized protein</fullName>
    </submittedName>
</protein>
<comment type="caution">
    <text evidence="2">The sequence shown here is derived from an EMBL/GenBank/DDBJ whole genome shotgun (WGS) entry which is preliminary data.</text>
</comment>
<feature type="non-terminal residue" evidence="2">
    <location>
        <position position="1"/>
    </location>
</feature>
<dbReference type="Proteomes" id="UP001066276">
    <property type="component" value="Chromosome 5"/>
</dbReference>
<evidence type="ECO:0000313" key="3">
    <source>
        <dbReference type="Proteomes" id="UP001066276"/>
    </source>
</evidence>
<feature type="compositionally biased region" description="Low complexity" evidence="1">
    <location>
        <begin position="43"/>
        <end position="54"/>
    </location>
</feature>
<evidence type="ECO:0000256" key="1">
    <source>
        <dbReference type="SAM" id="MobiDB-lite"/>
    </source>
</evidence>
<organism evidence="2 3">
    <name type="scientific">Pleurodeles waltl</name>
    <name type="common">Iberian ribbed newt</name>
    <dbReference type="NCBI Taxonomy" id="8319"/>
    <lineage>
        <taxon>Eukaryota</taxon>
        <taxon>Metazoa</taxon>
        <taxon>Chordata</taxon>
        <taxon>Craniata</taxon>
        <taxon>Vertebrata</taxon>
        <taxon>Euteleostomi</taxon>
        <taxon>Amphibia</taxon>
        <taxon>Batrachia</taxon>
        <taxon>Caudata</taxon>
        <taxon>Salamandroidea</taxon>
        <taxon>Salamandridae</taxon>
        <taxon>Pleurodelinae</taxon>
        <taxon>Pleurodeles</taxon>
    </lineage>
</organism>
<keyword evidence="3" id="KW-1185">Reference proteome</keyword>
<accession>A0AAV7R6N9</accession>
<reference evidence="2" key="1">
    <citation type="journal article" date="2022" name="bioRxiv">
        <title>Sequencing and chromosome-scale assembly of the giantPleurodeles waltlgenome.</title>
        <authorList>
            <person name="Brown T."/>
            <person name="Elewa A."/>
            <person name="Iarovenko S."/>
            <person name="Subramanian E."/>
            <person name="Araus A.J."/>
            <person name="Petzold A."/>
            <person name="Susuki M."/>
            <person name="Suzuki K.-i.T."/>
            <person name="Hayashi T."/>
            <person name="Toyoda A."/>
            <person name="Oliveira C."/>
            <person name="Osipova E."/>
            <person name="Leigh N.D."/>
            <person name="Simon A."/>
            <person name="Yun M.H."/>
        </authorList>
    </citation>
    <scope>NUCLEOTIDE SEQUENCE</scope>
    <source>
        <strain evidence="2">20211129_DDA</strain>
        <tissue evidence="2">Liver</tissue>
    </source>
</reference>
<dbReference type="AlphaFoldDB" id="A0AAV7R6N9"/>
<evidence type="ECO:0000313" key="2">
    <source>
        <dbReference type="EMBL" id="KAJ1148469.1"/>
    </source>
</evidence>
<sequence length="146" mass="14991">SFPLPPSSLPLCLPSRITGSSPRLLPGLEEPVRRRGALLSALPPLAHPAGSASLEGPGGRLSSLQELVRPPPIASRHRGVQQHCRGRVGAPQDLGGCRHIPAGARRVDAQEEPDGLPTRRGSPSAGAGRTLVPGAPRAGGPFLQSG</sequence>